<feature type="compositionally biased region" description="Low complexity" evidence="1">
    <location>
        <begin position="78"/>
        <end position="90"/>
    </location>
</feature>
<gene>
    <name evidence="3" type="ORF">AMATHDRAFT_70333</name>
</gene>
<feature type="chain" id="PRO_5012812189" evidence="2">
    <location>
        <begin position="21"/>
        <end position="116"/>
    </location>
</feature>
<dbReference type="AlphaFoldDB" id="A0A2A9NA85"/>
<feature type="region of interest" description="Disordered" evidence="1">
    <location>
        <begin position="38"/>
        <end position="116"/>
    </location>
</feature>
<proteinExistence type="predicted"/>
<protein>
    <submittedName>
        <fullName evidence="3">Uncharacterized protein</fullName>
    </submittedName>
</protein>
<name>A0A2A9NA85_9AGAR</name>
<evidence type="ECO:0000256" key="2">
    <source>
        <dbReference type="SAM" id="SignalP"/>
    </source>
</evidence>
<dbReference type="Proteomes" id="UP000242287">
    <property type="component" value="Unassembled WGS sequence"/>
</dbReference>
<reference evidence="3 4" key="1">
    <citation type="submission" date="2014-02" db="EMBL/GenBank/DDBJ databases">
        <title>Transposable element dynamics among asymbiotic and ectomycorrhizal Amanita fungi.</title>
        <authorList>
            <consortium name="DOE Joint Genome Institute"/>
            <person name="Hess J."/>
            <person name="Skrede I."/>
            <person name="Wolfe B."/>
            <person name="LaButti K."/>
            <person name="Ohm R.A."/>
            <person name="Grigoriev I.V."/>
            <person name="Pringle A."/>
        </authorList>
    </citation>
    <scope>NUCLEOTIDE SEQUENCE [LARGE SCALE GENOMIC DNA]</scope>
    <source>
        <strain evidence="3 4">SKay4041</strain>
    </source>
</reference>
<keyword evidence="4" id="KW-1185">Reference proteome</keyword>
<dbReference type="EMBL" id="KZ302220">
    <property type="protein sequence ID" value="PFH46224.1"/>
    <property type="molecule type" value="Genomic_DNA"/>
</dbReference>
<feature type="compositionally biased region" description="Polar residues" evidence="1">
    <location>
        <begin position="104"/>
        <end position="116"/>
    </location>
</feature>
<keyword evidence="2" id="KW-0732">Signal</keyword>
<organism evidence="3 4">
    <name type="scientific">Amanita thiersii Skay4041</name>
    <dbReference type="NCBI Taxonomy" id="703135"/>
    <lineage>
        <taxon>Eukaryota</taxon>
        <taxon>Fungi</taxon>
        <taxon>Dikarya</taxon>
        <taxon>Basidiomycota</taxon>
        <taxon>Agaricomycotina</taxon>
        <taxon>Agaricomycetes</taxon>
        <taxon>Agaricomycetidae</taxon>
        <taxon>Agaricales</taxon>
        <taxon>Pluteineae</taxon>
        <taxon>Amanitaceae</taxon>
        <taxon>Amanita</taxon>
    </lineage>
</organism>
<sequence length="116" mass="12759">MRIPSISALGIVALLTSVSAAPTFESNSAVGRRGIHQLDGRSDRFKPQLAYRSRGRPELGILQRRQDYRSSRSKSRPQTTSTASQSTNTAHIIAPIPRYPGRQTVPTFMGNFSDSD</sequence>
<evidence type="ECO:0000313" key="4">
    <source>
        <dbReference type="Proteomes" id="UP000242287"/>
    </source>
</evidence>
<accession>A0A2A9NA85</accession>
<evidence type="ECO:0000256" key="1">
    <source>
        <dbReference type="SAM" id="MobiDB-lite"/>
    </source>
</evidence>
<evidence type="ECO:0000313" key="3">
    <source>
        <dbReference type="EMBL" id="PFH46224.1"/>
    </source>
</evidence>
<feature type="signal peptide" evidence="2">
    <location>
        <begin position="1"/>
        <end position="20"/>
    </location>
</feature>